<dbReference type="SMART" id="SM00382">
    <property type="entry name" value="AAA"/>
    <property type="match status" value="1"/>
</dbReference>
<evidence type="ECO:0000259" key="9">
    <source>
        <dbReference type="PROSITE" id="PS50893"/>
    </source>
</evidence>
<comment type="caution">
    <text evidence="10">The sequence shown here is derived from an EMBL/GenBank/DDBJ whole genome shotgun (WGS) entry which is preliminary data.</text>
</comment>
<evidence type="ECO:0000256" key="6">
    <source>
        <dbReference type="ARBA" id="ARBA00022840"/>
    </source>
</evidence>
<evidence type="ECO:0000256" key="4">
    <source>
        <dbReference type="ARBA" id="ARBA00022475"/>
    </source>
</evidence>
<dbReference type="GO" id="GO:0005524">
    <property type="term" value="F:ATP binding"/>
    <property type="evidence" value="ECO:0007669"/>
    <property type="project" value="UniProtKB-KW"/>
</dbReference>
<dbReference type="Pfam" id="PF00005">
    <property type="entry name" value="ABC_tran"/>
    <property type="match status" value="1"/>
</dbReference>
<organism evidence="10 11">
    <name type="scientific">Thermostichus vulcanus str. 'Rupite'</name>
    <dbReference type="NCBI Taxonomy" id="2813851"/>
    <lineage>
        <taxon>Bacteria</taxon>
        <taxon>Bacillati</taxon>
        <taxon>Cyanobacteriota</taxon>
        <taxon>Cyanophyceae</taxon>
        <taxon>Thermostichales</taxon>
        <taxon>Thermostichaceae</taxon>
        <taxon>Thermostichus</taxon>
    </lineage>
</organism>
<dbReference type="NCBIfam" id="TIGR01184">
    <property type="entry name" value="ntrCD"/>
    <property type="match status" value="1"/>
</dbReference>
<dbReference type="Proteomes" id="UP000830835">
    <property type="component" value="Unassembled WGS sequence"/>
</dbReference>
<dbReference type="PROSITE" id="PS50893">
    <property type="entry name" value="ABC_TRANSPORTER_2"/>
    <property type="match status" value="1"/>
</dbReference>
<accession>A0ABT0CCB2</accession>
<keyword evidence="11" id="KW-1185">Reference proteome</keyword>
<dbReference type="SUPFAM" id="SSF52540">
    <property type="entry name" value="P-loop containing nucleoside triphosphate hydrolases"/>
    <property type="match status" value="1"/>
</dbReference>
<keyword evidence="7" id="KW-1278">Translocase</keyword>
<proteinExistence type="inferred from homology"/>
<reference evidence="10" key="1">
    <citation type="submission" date="2021-02" db="EMBL/GenBank/DDBJ databases">
        <title>The CRISPR/cas machinery reduction and long-range gene transfer in the hot spring cyanobacterium Synechococcus.</title>
        <authorList>
            <person name="Dvorak P."/>
            <person name="Jahodarova E."/>
            <person name="Hasler P."/>
            <person name="Poulickova A."/>
        </authorList>
    </citation>
    <scope>NUCLEOTIDE SEQUENCE</scope>
    <source>
        <strain evidence="10">Rupite</strain>
    </source>
</reference>
<dbReference type="InterPro" id="IPR005890">
    <property type="entry name" value="NO3_transporter_ATP-bd-like"/>
</dbReference>
<evidence type="ECO:0000256" key="7">
    <source>
        <dbReference type="ARBA" id="ARBA00022967"/>
    </source>
</evidence>
<dbReference type="InterPro" id="IPR003439">
    <property type="entry name" value="ABC_transporter-like_ATP-bd"/>
</dbReference>
<sequence>MVLMNYPVPFSQTLDVTNPSEKFLEIRGLVKAYRDPQGHDLVVLNDIDLTVGETEYVSIIGHSGCGKSTLLKLVAGLEQPTKGSLTLQGKPIRKPGAERMMVFQHYSLLPWLTVRENIQLAVDEVFKTHSLQERRQIVEAHIQLVHLEAAANKYPDQISGGMKQRVGIARALAIRPKLLLMDEPFGALDALTRRRLQEEVLAIWEGHRQAVIMITHDVDEAVYMSDKIILMSNGPKARIGEILTVDLPRPRPSRHDLRELQNYHDLRNHALDFLEKSYASGPIQTSKK</sequence>
<feature type="domain" description="ABC transporter" evidence="9">
    <location>
        <begin position="24"/>
        <end position="258"/>
    </location>
</feature>
<evidence type="ECO:0000256" key="3">
    <source>
        <dbReference type="ARBA" id="ARBA00022448"/>
    </source>
</evidence>
<comment type="subcellular location">
    <subcellularLocation>
        <location evidence="1">Cell inner membrane</location>
        <topology evidence="1">Peripheral membrane protein</topology>
    </subcellularLocation>
</comment>
<evidence type="ECO:0000256" key="8">
    <source>
        <dbReference type="ARBA" id="ARBA00023136"/>
    </source>
</evidence>
<dbReference type="InterPro" id="IPR050166">
    <property type="entry name" value="ABC_transporter_ATP-bind"/>
</dbReference>
<dbReference type="InterPro" id="IPR003593">
    <property type="entry name" value="AAA+_ATPase"/>
</dbReference>
<keyword evidence="6 10" id="KW-0067">ATP-binding</keyword>
<keyword evidence="4" id="KW-1003">Cell membrane</keyword>
<evidence type="ECO:0000256" key="2">
    <source>
        <dbReference type="ARBA" id="ARBA00009440"/>
    </source>
</evidence>
<dbReference type="PANTHER" id="PTHR42788">
    <property type="entry name" value="TAURINE IMPORT ATP-BINDING PROTEIN-RELATED"/>
    <property type="match status" value="1"/>
</dbReference>
<dbReference type="InterPro" id="IPR017871">
    <property type="entry name" value="ABC_transporter-like_CS"/>
</dbReference>
<evidence type="ECO:0000256" key="5">
    <source>
        <dbReference type="ARBA" id="ARBA00022741"/>
    </source>
</evidence>
<keyword evidence="3" id="KW-0813">Transport</keyword>
<evidence type="ECO:0000256" key="1">
    <source>
        <dbReference type="ARBA" id="ARBA00004417"/>
    </source>
</evidence>
<protein>
    <submittedName>
        <fullName evidence="10">ABC transporter ATP-binding protein</fullName>
    </submittedName>
</protein>
<dbReference type="EMBL" id="JAFIRA010000019">
    <property type="protein sequence ID" value="MCJ2542995.1"/>
    <property type="molecule type" value="Genomic_DNA"/>
</dbReference>
<dbReference type="PROSITE" id="PS00211">
    <property type="entry name" value="ABC_TRANSPORTER_1"/>
    <property type="match status" value="1"/>
</dbReference>
<gene>
    <name evidence="10" type="ORF">JX360_08765</name>
</gene>
<dbReference type="PANTHER" id="PTHR42788:SF7">
    <property type="entry name" value="NITRATE ABC TRANSPORTER ATP-BINDING PROTEIN"/>
    <property type="match status" value="1"/>
</dbReference>
<dbReference type="CDD" id="cd03293">
    <property type="entry name" value="ABC_NrtD_SsuB_transporters"/>
    <property type="match status" value="1"/>
</dbReference>
<dbReference type="InterPro" id="IPR027417">
    <property type="entry name" value="P-loop_NTPase"/>
</dbReference>
<evidence type="ECO:0000313" key="11">
    <source>
        <dbReference type="Proteomes" id="UP000830835"/>
    </source>
</evidence>
<keyword evidence="8" id="KW-0472">Membrane</keyword>
<keyword evidence="5" id="KW-0547">Nucleotide-binding</keyword>
<name>A0ABT0CCB2_THEVL</name>
<comment type="similarity">
    <text evidence="2">Belongs to the ABC transporter superfamily. Nitrate/nitrite/cyanate uptake transporter (NitT) (TC 3.A.1.16) family.</text>
</comment>
<dbReference type="Gene3D" id="3.40.50.300">
    <property type="entry name" value="P-loop containing nucleotide triphosphate hydrolases"/>
    <property type="match status" value="1"/>
</dbReference>
<evidence type="ECO:0000313" key="10">
    <source>
        <dbReference type="EMBL" id="MCJ2542995.1"/>
    </source>
</evidence>